<sequence length="530" mass="57232">MRPSEAVPAYAVPERSGEVLIDPPLDQIPAVLAAVRSAADAGAQILDTPLGLFRSQVRRRALSLAGPPTDGDAPGPAARAGTSAAAPMIAMGHQPLFFHPGVWMKFFLLSRLCDDLGATGLHLIVDSDASGPIGAQVPARDGRLIRRSETLVDLPEDVPLEACPPPSEEAWEGFRARVRGHLVTLSLPDLPERFDAFAEGAGRARAGAGTLAMFMAAARGRYEAGALPPRYRDLSVSALSDTPEFRAFVLHLLQDPRAFRRCYNAKLEDYRRTHRLRSSANPFPNLDELAGVPETPFWVVHGGRRTGLYAAREGDRVRLRTAAGTIADLPAGAAGLAPLAASGLRIRPKAITLTMFTRLCMADLFIHGIGGGRYDRVTDAVIQEIFGCPPPPYVVATATLLLPLLGQGPSAEDARAVDRRLMDLQHNPERYLPAPTEAQRGLIEEKWRLIRGVEAMRPGPERRAATHRIRAVNSLLAASLAGEMQRLRERRAALEQDAATRDVTDDRGYPFFLFAPAAVRDLVGAPTGAT</sequence>
<dbReference type="Proteomes" id="UP000318509">
    <property type="component" value="Unassembled WGS sequence"/>
</dbReference>
<accession>A0A537K1D7</accession>
<name>A0A537K1D7_9BACT</name>
<evidence type="ECO:0000313" key="2">
    <source>
        <dbReference type="Proteomes" id="UP000318509"/>
    </source>
</evidence>
<proteinExistence type="predicted"/>
<dbReference type="AlphaFoldDB" id="A0A537K1D7"/>
<evidence type="ECO:0000313" key="1">
    <source>
        <dbReference type="EMBL" id="TMI89574.1"/>
    </source>
</evidence>
<protein>
    <submittedName>
        <fullName evidence="1">Uncharacterized protein</fullName>
    </submittedName>
</protein>
<gene>
    <name evidence="1" type="ORF">E6H00_09485</name>
</gene>
<dbReference type="EMBL" id="VBAK01000121">
    <property type="protein sequence ID" value="TMI89574.1"/>
    <property type="molecule type" value="Genomic_DNA"/>
</dbReference>
<organism evidence="1 2">
    <name type="scientific">Candidatus Segetimicrobium genomatis</name>
    <dbReference type="NCBI Taxonomy" id="2569760"/>
    <lineage>
        <taxon>Bacteria</taxon>
        <taxon>Bacillati</taxon>
        <taxon>Candidatus Sysuimicrobiota</taxon>
        <taxon>Candidatus Sysuimicrobiia</taxon>
        <taxon>Candidatus Sysuimicrobiales</taxon>
        <taxon>Candidatus Segetimicrobiaceae</taxon>
        <taxon>Candidatus Segetimicrobium</taxon>
    </lineage>
</organism>
<reference evidence="1 2" key="1">
    <citation type="journal article" date="2019" name="Nat. Microbiol.">
        <title>Mediterranean grassland soil C-N compound turnover is dependent on rainfall and depth, and is mediated by genomically divergent microorganisms.</title>
        <authorList>
            <person name="Diamond S."/>
            <person name="Andeer P.F."/>
            <person name="Li Z."/>
            <person name="Crits-Christoph A."/>
            <person name="Burstein D."/>
            <person name="Anantharaman K."/>
            <person name="Lane K.R."/>
            <person name="Thomas B.C."/>
            <person name="Pan C."/>
            <person name="Northen T.R."/>
            <person name="Banfield J.F."/>
        </authorList>
    </citation>
    <scope>NUCLEOTIDE SEQUENCE [LARGE SCALE GENOMIC DNA]</scope>
    <source>
        <strain evidence="1">NP_3</strain>
    </source>
</reference>
<comment type="caution">
    <text evidence="1">The sequence shown here is derived from an EMBL/GenBank/DDBJ whole genome shotgun (WGS) entry which is preliminary data.</text>
</comment>